<proteinExistence type="predicted"/>
<dbReference type="SFLD" id="SFLDG01150">
    <property type="entry name" value="Main.1:_Beta-like"/>
    <property type="match status" value="1"/>
</dbReference>
<dbReference type="InterPro" id="IPR036249">
    <property type="entry name" value="Thioredoxin-like_sf"/>
</dbReference>
<dbReference type="SFLD" id="SFLDG00358">
    <property type="entry name" value="Main_(cytGST)"/>
    <property type="match status" value="1"/>
</dbReference>
<comment type="caution">
    <text evidence="2">The sequence shown here is derived from an EMBL/GenBank/DDBJ whole genome shotgun (WGS) entry which is preliminary data.</text>
</comment>
<dbReference type="PANTHER" id="PTHR44051:SF21">
    <property type="entry name" value="GLUTATHIONE S-TRANSFERASE FAMILY PROTEIN"/>
    <property type="match status" value="1"/>
</dbReference>
<evidence type="ECO:0000313" key="3">
    <source>
        <dbReference type="Proteomes" id="UP000598488"/>
    </source>
</evidence>
<feature type="domain" description="GST N-terminal" evidence="1">
    <location>
        <begin position="3"/>
        <end position="84"/>
    </location>
</feature>
<dbReference type="SUPFAM" id="SSF52833">
    <property type="entry name" value="Thioredoxin-like"/>
    <property type="match status" value="1"/>
</dbReference>
<protein>
    <submittedName>
        <fullName evidence="2">Glutathione S-transferase</fullName>
    </submittedName>
</protein>
<sequence length="209" mass="23607">MSKHDLVLYHSPQTRGSGIVFLLEELGVPYTLKVLNRNKGEHRSAEFLAINPLGKVPTLVHNGAVITEQVACYLYLADLFPEKGLAPSLKDPKRGEYLRWTAYQGSSFEPAVVDHALQRKAGDPSIMPYGSYSIMLDALYKQLDNHSYLLGDQMYALDLFWGSTLKWCREFNLIETTPIIDAYIDRIVSRSAFIKAIEIDQALLQKQAE</sequence>
<dbReference type="Proteomes" id="UP000598488">
    <property type="component" value="Unassembled WGS sequence"/>
</dbReference>
<dbReference type="InterPro" id="IPR040079">
    <property type="entry name" value="Glutathione_S-Trfase"/>
</dbReference>
<dbReference type="CDD" id="cd03207">
    <property type="entry name" value="GST_C_8"/>
    <property type="match status" value="1"/>
</dbReference>
<dbReference type="InterPro" id="IPR036282">
    <property type="entry name" value="Glutathione-S-Trfase_C_sf"/>
</dbReference>
<dbReference type="EMBL" id="JAEMUH010000016">
    <property type="protein sequence ID" value="MBJ7552110.1"/>
    <property type="molecule type" value="Genomic_DNA"/>
</dbReference>
<dbReference type="CDD" id="cd03046">
    <property type="entry name" value="GST_N_GTT1_like"/>
    <property type="match status" value="1"/>
</dbReference>
<evidence type="ECO:0000259" key="1">
    <source>
        <dbReference type="PROSITE" id="PS50404"/>
    </source>
</evidence>
<evidence type="ECO:0000313" key="2">
    <source>
        <dbReference type="EMBL" id="MBJ7552110.1"/>
    </source>
</evidence>
<dbReference type="PANTHER" id="PTHR44051">
    <property type="entry name" value="GLUTATHIONE S-TRANSFERASE-RELATED"/>
    <property type="match status" value="1"/>
</dbReference>
<gene>
    <name evidence="2" type="ORF">JHD44_15580</name>
</gene>
<dbReference type="SFLD" id="SFLDS00019">
    <property type="entry name" value="Glutathione_Transferase_(cytos"/>
    <property type="match status" value="1"/>
</dbReference>
<dbReference type="InterPro" id="IPR004045">
    <property type="entry name" value="Glutathione_S-Trfase_N"/>
</dbReference>
<accession>A0ABS0ZEI8</accession>
<dbReference type="SUPFAM" id="SSF47616">
    <property type="entry name" value="GST C-terminal domain-like"/>
    <property type="match status" value="1"/>
</dbReference>
<dbReference type="Gene3D" id="3.40.30.10">
    <property type="entry name" value="Glutaredoxin"/>
    <property type="match status" value="1"/>
</dbReference>
<reference evidence="2 3" key="1">
    <citation type="submission" date="2020-12" db="EMBL/GenBank/DDBJ databases">
        <title>Comparative genome analysis of fungal antagonists Marinomonas ostreistagni 398 and M. spartinae 468.</title>
        <authorList>
            <person name="Fields J.L."/>
            <person name="Mavrodi O.V."/>
            <person name="Biber P.D."/>
            <person name="Indest K.J."/>
            <person name="Mavrodi D.V."/>
        </authorList>
    </citation>
    <scope>NUCLEOTIDE SEQUENCE [LARGE SCALE GENOMIC DNA]</scope>
    <source>
        <strain evidence="2 3">USM7</strain>
    </source>
</reference>
<name>A0ABS0ZEI8_9GAMM</name>
<organism evidence="2 3">
    <name type="scientific">Marinomonas ostreistagni</name>
    <dbReference type="NCBI Taxonomy" id="359209"/>
    <lineage>
        <taxon>Bacteria</taxon>
        <taxon>Pseudomonadati</taxon>
        <taxon>Pseudomonadota</taxon>
        <taxon>Gammaproteobacteria</taxon>
        <taxon>Oceanospirillales</taxon>
        <taxon>Oceanospirillaceae</taxon>
        <taxon>Marinomonas</taxon>
    </lineage>
</organism>
<dbReference type="RefSeq" id="WP_199463693.1">
    <property type="nucleotide sequence ID" value="NZ_JAEMUH010000016.1"/>
</dbReference>
<dbReference type="PROSITE" id="PS50404">
    <property type="entry name" value="GST_NTER"/>
    <property type="match status" value="1"/>
</dbReference>
<dbReference type="Gene3D" id="1.20.1050.10">
    <property type="match status" value="1"/>
</dbReference>
<keyword evidence="3" id="KW-1185">Reference proteome</keyword>
<dbReference type="Pfam" id="PF02798">
    <property type="entry name" value="GST_N"/>
    <property type="match status" value="1"/>
</dbReference>